<evidence type="ECO:0000313" key="1">
    <source>
        <dbReference type="EMBL" id="GAA49385.1"/>
    </source>
</evidence>
<proteinExistence type="predicted"/>
<reference key="2">
    <citation type="submission" date="2011-10" db="EMBL/GenBank/DDBJ databases">
        <title>The genome and transcriptome sequence of Clonorchis sinensis provide insights into the carcinogenic liver fluke.</title>
        <authorList>
            <person name="Wang X."/>
            <person name="Huang Y."/>
            <person name="Chen W."/>
            <person name="Liu H."/>
            <person name="Guo L."/>
            <person name="Chen Y."/>
            <person name="Luo F."/>
            <person name="Zhou W."/>
            <person name="Sun J."/>
            <person name="Mao Q."/>
            <person name="Liang P."/>
            <person name="Zhou C."/>
            <person name="Tian Y."/>
            <person name="Men J."/>
            <person name="Lv X."/>
            <person name="Huang L."/>
            <person name="Zhou J."/>
            <person name="Hu Y."/>
            <person name="Li R."/>
            <person name="Zhang F."/>
            <person name="Lei H."/>
            <person name="Li X."/>
            <person name="Hu X."/>
            <person name="Liang C."/>
            <person name="Xu J."/>
            <person name="Wu Z."/>
            <person name="Yu X."/>
        </authorList>
    </citation>
    <scope>NUCLEOTIDE SEQUENCE</scope>
    <source>
        <strain>Henan</strain>
    </source>
</reference>
<keyword evidence="2" id="KW-1185">Reference proteome</keyword>
<accession>G7Y8V0</accession>
<gene>
    <name evidence="1" type="ORF">CLF_102951</name>
</gene>
<evidence type="ECO:0000313" key="2">
    <source>
        <dbReference type="Proteomes" id="UP000008909"/>
    </source>
</evidence>
<organism evidence="1 2">
    <name type="scientific">Clonorchis sinensis</name>
    <name type="common">Chinese liver fluke</name>
    <dbReference type="NCBI Taxonomy" id="79923"/>
    <lineage>
        <taxon>Eukaryota</taxon>
        <taxon>Metazoa</taxon>
        <taxon>Spiralia</taxon>
        <taxon>Lophotrochozoa</taxon>
        <taxon>Platyhelminthes</taxon>
        <taxon>Trematoda</taxon>
        <taxon>Digenea</taxon>
        <taxon>Opisthorchiida</taxon>
        <taxon>Opisthorchiata</taxon>
        <taxon>Opisthorchiidae</taxon>
        <taxon>Clonorchis</taxon>
    </lineage>
</organism>
<dbReference type="Proteomes" id="UP000008909">
    <property type="component" value="Unassembled WGS sequence"/>
</dbReference>
<sequence length="371" mass="42648">MTIAVRATTTAQAALSLRYTAHFVCHFSRRCQQRHPKINSVIQTWFSSPTVDNESVVVDNDNRSAVTPSRCLAAKLPEGNTKTEILPVCPSPESSGPDAEIFSILTLIAAALYFSSNTIRYSYKKFHRTIDRFSRPERFDTDPNTQGSADIWEHWFRTFTKFLEEIASYPPDKLKTLFNYVVPTVYRFIKTVVQSQKTSSTINRDTSVMCYAYPSIVYRDECSSCLLQNGANRKVYNVWLNKRRFFAATQRIVELHGQQEAPNRRLVRENQIAAGVSEVKQFKGDLTNTQLSAGFHRNLPLVLRKQVGDPYSRNVCIELIIDFVAESFIQYKNERQNIEWSVSFVNMPYRARLVIPHHSLRLQKQCPQSKV</sequence>
<reference evidence="1" key="1">
    <citation type="journal article" date="2011" name="Genome Biol.">
        <title>The draft genome of the carcinogenic human liver fluke Clonorchis sinensis.</title>
        <authorList>
            <person name="Wang X."/>
            <person name="Chen W."/>
            <person name="Huang Y."/>
            <person name="Sun J."/>
            <person name="Men J."/>
            <person name="Liu H."/>
            <person name="Luo F."/>
            <person name="Guo L."/>
            <person name="Lv X."/>
            <person name="Deng C."/>
            <person name="Zhou C."/>
            <person name="Fan Y."/>
            <person name="Li X."/>
            <person name="Huang L."/>
            <person name="Hu Y."/>
            <person name="Liang C."/>
            <person name="Hu X."/>
            <person name="Xu J."/>
            <person name="Yu X."/>
        </authorList>
    </citation>
    <scope>NUCLEOTIDE SEQUENCE [LARGE SCALE GENOMIC DNA]</scope>
    <source>
        <strain evidence="1">Henan</strain>
    </source>
</reference>
<protein>
    <submittedName>
        <fullName evidence="1">Uncharacterized protein</fullName>
    </submittedName>
</protein>
<dbReference type="EMBL" id="DF142955">
    <property type="protein sequence ID" value="GAA49385.1"/>
    <property type="molecule type" value="Genomic_DNA"/>
</dbReference>
<name>G7Y8V0_CLOSI</name>
<dbReference type="AlphaFoldDB" id="G7Y8V0"/>